<evidence type="ECO:0000259" key="3">
    <source>
        <dbReference type="Pfam" id="PF12234"/>
    </source>
</evidence>
<sequence length="3496" mass="382892">MNCHQILSGACNAGDRCFAIGSVEGIPFTAYAAGCNVVILASTFERVQIIPGASHGYVKISALDCSTDTGKIAAAYENKICIFEPTPVIESSKHNTHFLDYRWVQTGSFTSHSSVVTLSWNLEGTRLLTGGTNIQLWKSKSPTHQQEEEHTGVKFEIGESKEVKQSNQGDDVSTWENIWSCQTAIPIYHMAFSPDGTLFATCGRNDRLVKIWYENKQVLFPAKGTTRHTDDLSSSTSGGGGGGGGGGSGVGAASGGVSTAIGELNFTYVYIAHPRAVSNIVWRKTSKYMPKGSVANMLVTSCLDNICRIWIETVLPDDGMVNMTQFDPQNSQNPKFRTHRHKHRFMQRLKHMKTCFHIRRHMKAGAHAAPGGPGGILPPAHMGAGAMGGAMGSSPASFSNYLGPIPSLPSSCSVHDFHSYGFHGSGVTPGMHFHLAASINAETDIPLVPSMQTSDPANQNVFILHWLNNKEMHFTLQAEAILQELTKKVIDEENGHGHGHGHHGHHGHGHHGHGHHGHHGHSGGGGVDLPDDAAAGGGTHAHKKYLRSSKSVSVDDSGEEYSKYSQHTTGTGAGLHLNSMSNTTSQNSLNNEHHNQQQHPITQLVDSLDNKIECLLRDWHQSPDLLFAIHPVDGSYLIWVIEWLDDYYPGSFRQAQVSFSTRIPSAFPLGDAMSMSTTVSLFNTGTHPLAFRDIANNVRSKDEFHKSGQADDSSLKSADQHAFEKHDEEQEDNNNEDGGEDPDADDSAAASAGVASSSQDSAGASGNGVTSALPLNVSPSVSMVTKHSNGTLNLWQLTFAFKTKFTQVLSIGHVSRASGHRFRVNDITCHPVLPLLVSTSHHNLPDTEAKSPMSPFEQPLSGGGLTMGSGASGGASPAGSTGSNGNGNDKDVFTPTGFCSELILWRVDSVGPLCHSGGVSELARINSPEISAFSNVAWIPTLLPSTTLGSYSNSPSACFVASDGENLRVYQAVIDARTLLAEISCSENLNTLHKSHSLSSMISNASSTMKAQRSALHDKLKVVSQQSTARPGCILQLDAISDAKHDWQNTQFLHVFQAQLITGGQRVSSSAPMDAHDLEEPRYNPFLESDMDAIVDLQRNADFEEPFYIVNIEKTLRGSTIHMWRIVISSKQQNSFLSETAMYVPDSNLTQEEPEDNPNPNANPNPRRMSQGAETLTGAEHFGSHVEAPHISITTKKVCTQELPLPEGVDVIHASPAAGHLSSSSIYPACFAPYIIVTACSDSVSRFWKCEPIDNAPTDGNGNGDAYHWSEWKMFSRIQQSAIEIPGQPLNISAAYSGRIACAYKYGKSFTRPNKGDPDSRYVNLCVAIYECESSGGSEWVLEDTIHLKNVHLPRINIGHGIDLSYLHDSRLLAKKQRLNQVLHTFQAHDDSRSPRSGETTPELAVSVNRQPSVAASGLLTVPSFSTLQSLRKSIAENGNTCPLTQKHLVQLDWVSKEDGSHILTVAVGSKILLYTPVSSDIAQANIKAMKESRSVNRPILRKASSLAQPNFVDEIRWMKLRQIDLQTADGLPPLPMQISWVRDGILVVAMDSEMHVYSQWKPHYTSHMLGSANGGSEDVPDTRNLRDEDLRSLANESTQLRLKNVASMPLISKVSTANLQLLSHDKKRRLANTSMANVNGGGGGGAAATTVGSAPNDGDTGSDDYMTDFGLFQASRIACPVLPQYHPKQLMELLNCGKIRWVKAILAHLVRCMSGGANGASSGVTQDEDGYARQRSWSRSRTLSISYNAADSNNIQAEHRGSTTQIPEELMLDYAEINSIPPLPLWVLLNADRETPGCQGGANAGENDKDYDELFDMHNSEDNLDELLSEGEQGKRHERRLSLPEKQSISHFGPRQGQLLSRLLTHTHLPGLSSLDQMHLLALADTVATCNTDFSDKFAADMGKNASTSGVPKEGATATESLDDCGLRFLLAMKHFTYLLRCLPLQQRAQFQRQGVGTSNIVWAYHSESEEELLNLIPSYTKGDLRWATLRDLGMGYWLKNINTLRRCVERLAKCAYQQKQDPLDAAIYYLAMKKKSLVWGLFRSMRDEKMTAFFGNNFAEDRWRKAALKNAFVLLGKQRFEHAVAFFLLANSLNDAIEVCMNKLEDFQLALIIARLYEGDAEGCYYHKLLHEHVLGTDPETGRCDIPRAHPDPFLRSMTYWTLKKYQESLNTLLLTGGVGSLHSSYREEDLLRPEPQATNPNVFNFYIYLRTHPLLIRQNIALSAQEKRIAHVVLSGFNYETAGLGAGPGTGMGGGAACDKQLQLEDSITPIERQLYFTTAHGHFKSGCPALALEVLNKLPMKISEDPSSSGSSVAGSQAAATTQQINKEELINSGIMDQWGAAATADAFDWGAPAAGSEAEAKFEIKWDDDEEDADADADPIADDDDPEMATPQPPTGGAAAAGAAGAAGAAAAVGRSSGDGHKMDIMAQQLKFVACLKILMEELSTLATGFEVDGGQLRYQLYMWLEREVEALKQLCNYCSSEQQQANDGGGDADAKDDKEMNASICPSTERPTLHEILMQDKQDFEAKVLRAAKRKRWLKANETLLRTLLSYCSLHGASGGGLASVRMELVLLLQELQQEKTQQQLLSPLPFPTTLPLLSACVAGNKTVIADPIKYLQSQTVDMLQSIIKVLPFPGIETSVLSEIFVLRDLAVALSSCIYQSLCDSESFVVNNSAFNGYPSPGMENIAKINSSFECSYLVGSRNAYGRRRKYSTDEPAGICTTPSKWPGVTNLRALLAREKDEDVPKLNVLLLESFVSTYMALFIYSLSTCDSRLLYRLSGQSFNNDTWSTLFGGGMKKLLIKPASAQSQSQPAAAAGGAGGAGAGSTSDDPTADENSVWNTVTSITKQRMKLNMKILGSFSQNSTSNNMKEDKPTYREQFMPPETSMLSYFLTKPPPGTTECDDYDTDDSHESENEEEEEDDDDVNLSRTQLKAKDNTEHTNPTSYSWSILRLALIKISTHKIQELVKVAGIELQDLPVISPLSHEVLRTLNRWQEFALSDLIARGPPSRQYIPGCYAESGINGLAIHKYRSLLNKDNTPFVSGSSAGPIRRLWNYLVRQEPAQEVFIKSIFGKNMDGHHHHHHTRGSQHDNETDEGQSHSTSENTDHIRIIHKDHESILSFCLKNNSSSMIAFSNPREIQEFDISLLLESPNWYEDECDYDMMNLSKDADTNSSAFLIIQSQEQNQFGGSNNPNESSSSTQSASQSGRGTSMVQRHKVDNVKRMSAHPLMPLYLTGGQDGSVQIWEWGHQQPVCSPRPSGTFAKVTRCRFSEQGNKFGIGDGDGNLSLWQAGIASQNNRSFISYQCHNKTLSDFVFLGSCSLLASAGQSSENKNINIWDTLLPHKKSCVSAFTCHDQGSSCLVFAPQHQVLISCGKRGDVCVFDVRQRTLRHRYQAHDSTIKCIALDPHEEFFVTGSIEGDIKIWDMNQFMLINTFPHEHAKNGFFKHTGQGVSQVTVDPFGRLFSCGSDGCMKVRLLVEKDNIVHSVY</sequence>
<evidence type="ECO:0000256" key="1">
    <source>
        <dbReference type="PROSITE-ProRule" id="PRU00221"/>
    </source>
</evidence>
<dbReference type="EMBL" id="AP029266">
    <property type="protein sequence ID" value="BFG00171.1"/>
    <property type="molecule type" value="Genomic_DNA"/>
</dbReference>
<keyword evidence="5" id="KW-1185">Reference proteome</keyword>
<dbReference type="Proteomes" id="UP001500889">
    <property type="component" value="Chromosome A"/>
</dbReference>
<feature type="region of interest" description="Disordered" evidence="2">
    <location>
        <begin position="2896"/>
        <end position="2933"/>
    </location>
</feature>
<feature type="compositionally biased region" description="Gly residues" evidence="2">
    <location>
        <begin position="861"/>
        <end position="873"/>
    </location>
</feature>
<feature type="region of interest" description="Disordered" evidence="2">
    <location>
        <begin position="1148"/>
        <end position="1171"/>
    </location>
</feature>
<feature type="compositionally biased region" description="Acidic residues" evidence="2">
    <location>
        <begin position="2920"/>
        <end position="2931"/>
    </location>
</feature>
<feature type="region of interest" description="Disordered" evidence="2">
    <location>
        <begin position="702"/>
        <end position="768"/>
    </location>
</feature>
<dbReference type="InterPro" id="IPR022033">
    <property type="entry name" value="Rav1p_C"/>
</dbReference>
<organism evidence="4 5">
    <name type="scientific">Drosophila madeirensis</name>
    <name type="common">Fruit fly</name>
    <dbReference type="NCBI Taxonomy" id="30013"/>
    <lineage>
        <taxon>Eukaryota</taxon>
        <taxon>Metazoa</taxon>
        <taxon>Ecdysozoa</taxon>
        <taxon>Arthropoda</taxon>
        <taxon>Hexapoda</taxon>
        <taxon>Insecta</taxon>
        <taxon>Pterygota</taxon>
        <taxon>Neoptera</taxon>
        <taxon>Endopterygota</taxon>
        <taxon>Diptera</taxon>
        <taxon>Brachycera</taxon>
        <taxon>Muscomorpha</taxon>
        <taxon>Ephydroidea</taxon>
        <taxon>Drosophilidae</taxon>
        <taxon>Drosophila</taxon>
        <taxon>Sophophora</taxon>
    </lineage>
</organism>
<proteinExistence type="predicted"/>
<feature type="compositionally biased region" description="Basic residues" evidence="2">
    <location>
        <begin position="497"/>
        <end position="521"/>
    </location>
</feature>
<feature type="compositionally biased region" description="Low complexity" evidence="2">
    <location>
        <begin position="747"/>
        <end position="768"/>
    </location>
</feature>
<feature type="compositionally biased region" description="Low complexity" evidence="2">
    <location>
        <begin position="874"/>
        <end position="887"/>
    </location>
</feature>
<keyword evidence="1" id="KW-0853">WD repeat</keyword>
<dbReference type="PANTHER" id="PTHR13950:SF9">
    <property type="entry name" value="RABCONNECTIN-3A"/>
    <property type="match status" value="1"/>
</dbReference>
<feature type="compositionally biased region" description="Basic and acidic residues" evidence="2">
    <location>
        <begin position="718"/>
        <end position="728"/>
    </location>
</feature>
<dbReference type="Gene3D" id="2.130.10.10">
    <property type="entry name" value="YVTN repeat-like/Quinoprotein amine dehydrogenase"/>
    <property type="match status" value="3"/>
</dbReference>
<dbReference type="PROSITE" id="PS50082">
    <property type="entry name" value="WD_REPEATS_2"/>
    <property type="match status" value="1"/>
</dbReference>
<feature type="region of interest" description="Disordered" evidence="2">
    <location>
        <begin position="2816"/>
        <end position="2843"/>
    </location>
</feature>
<feature type="domain" description="RAVE complex protein Rav1 C-terminal" evidence="3">
    <location>
        <begin position="1919"/>
        <end position="2215"/>
    </location>
</feature>
<dbReference type="InterPro" id="IPR052208">
    <property type="entry name" value="DmX-like/RAVE_component"/>
</dbReference>
<dbReference type="SUPFAM" id="SSF50978">
    <property type="entry name" value="WD40 repeat-like"/>
    <property type="match status" value="2"/>
</dbReference>
<accession>A0AAU9FX83</accession>
<feature type="compositionally biased region" description="Acidic residues" evidence="2">
    <location>
        <begin position="729"/>
        <end position="746"/>
    </location>
</feature>
<name>A0AAU9FX83_DROMD</name>
<dbReference type="InterPro" id="IPR001680">
    <property type="entry name" value="WD40_rpt"/>
</dbReference>
<feature type="region of interest" description="Disordered" evidence="2">
    <location>
        <begin position="3192"/>
        <end position="3220"/>
    </location>
</feature>
<dbReference type="PANTHER" id="PTHR13950">
    <property type="entry name" value="RABCONNECTIN-RELATED"/>
    <property type="match status" value="1"/>
</dbReference>
<dbReference type="GO" id="GO:0043291">
    <property type="term" value="C:RAVE complex"/>
    <property type="evidence" value="ECO:0007669"/>
    <property type="project" value="TreeGrafter"/>
</dbReference>
<evidence type="ECO:0000256" key="2">
    <source>
        <dbReference type="SAM" id="MobiDB-lite"/>
    </source>
</evidence>
<feature type="compositionally biased region" description="Basic and acidic residues" evidence="2">
    <location>
        <begin position="1833"/>
        <end position="1844"/>
    </location>
</feature>
<feature type="region of interest" description="Disordered" evidence="2">
    <location>
        <begin position="3084"/>
        <end position="3111"/>
    </location>
</feature>
<feature type="repeat" description="WD" evidence="1">
    <location>
        <begin position="3401"/>
        <end position="3442"/>
    </location>
</feature>
<dbReference type="GO" id="GO:0007035">
    <property type="term" value="P:vacuolar acidification"/>
    <property type="evidence" value="ECO:0007669"/>
    <property type="project" value="TreeGrafter"/>
</dbReference>
<dbReference type="PROSITE" id="PS50294">
    <property type="entry name" value="WD_REPEATS_REGION"/>
    <property type="match status" value="1"/>
</dbReference>
<feature type="region of interest" description="Disordered" evidence="2">
    <location>
        <begin position="2373"/>
        <end position="2407"/>
    </location>
</feature>
<dbReference type="SMART" id="SM00320">
    <property type="entry name" value="WD40"/>
    <property type="match status" value="11"/>
</dbReference>
<feature type="region of interest" description="Disordered" evidence="2">
    <location>
        <begin position="224"/>
        <end position="249"/>
    </location>
</feature>
<feature type="region of interest" description="Disordered" evidence="2">
    <location>
        <begin position="845"/>
        <end position="889"/>
    </location>
</feature>
<feature type="compositionally biased region" description="Acidic residues" evidence="2">
    <location>
        <begin position="2373"/>
        <end position="2392"/>
    </location>
</feature>
<dbReference type="Pfam" id="PF12234">
    <property type="entry name" value="Rav1p_C"/>
    <property type="match status" value="1"/>
</dbReference>
<dbReference type="InterPro" id="IPR015943">
    <property type="entry name" value="WD40/YVTN_repeat-like_dom_sf"/>
</dbReference>
<evidence type="ECO:0000313" key="4">
    <source>
        <dbReference type="EMBL" id="BFG00171.1"/>
    </source>
</evidence>
<evidence type="ECO:0000313" key="5">
    <source>
        <dbReference type="Proteomes" id="UP001500889"/>
    </source>
</evidence>
<gene>
    <name evidence="4" type="ORF">DMAD_00224</name>
</gene>
<feature type="compositionally biased region" description="Gly residues" evidence="2">
    <location>
        <begin position="237"/>
        <end position="249"/>
    </location>
</feature>
<protein>
    <submittedName>
        <fullName evidence="4">DmX-like protein 2</fullName>
    </submittedName>
</protein>
<feature type="compositionally biased region" description="Polar residues" evidence="2">
    <location>
        <begin position="2833"/>
        <end position="2843"/>
    </location>
</feature>
<reference evidence="4 5" key="1">
    <citation type="submission" date="2024-02" db="EMBL/GenBank/DDBJ databases">
        <title>A chromosome-level genome assembly of Drosophila madeirensis, a fruit fly species endemic to Madeira island.</title>
        <authorList>
            <person name="Tomihara K."/>
            <person name="Llopart A."/>
            <person name="Yamamoto D."/>
        </authorList>
    </citation>
    <scope>NUCLEOTIDE SEQUENCE [LARGE SCALE GENOMIC DNA]</scope>
    <source>
        <strain evidence="4 5">RF1</strain>
    </source>
</reference>
<dbReference type="FunFam" id="2.130.10.10:FF:000651">
    <property type="entry name" value="RaBConnectin related"/>
    <property type="match status" value="1"/>
</dbReference>
<feature type="compositionally biased region" description="Polar residues" evidence="2">
    <location>
        <begin position="578"/>
        <end position="590"/>
    </location>
</feature>
<feature type="region of interest" description="Disordered" evidence="2">
    <location>
        <begin position="1831"/>
        <end position="1855"/>
    </location>
</feature>
<feature type="region of interest" description="Disordered" evidence="2">
    <location>
        <begin position="492"/>
        <end position="598"/>
    </location>
</feature>
<feature type="compositionally biased region" description="Low complexity" evidence="2">
    <location>
        <begin position="3195"/>
        <end position="3218"/>
    </location>
</feature>
<dbReference type="Pfam" id="PF00400">
    <property type="entry name" value="WD40"/>
    <property type="match status" value="3"/>
</dbReference>
<dbReference type="InterPro" id="IPR036322">
    <property type="entry name" value="WD40_repeat_dom_sf"/>
</dbReference>